<feature type="transmembrane region" description="Helical" evidence="1">
    <location>
        <begin position="12"/>
        <end position="30"/>
    </location>
</feature>
<sequence>MPTTTSALRAPLTALGITLAVLAAFGPPLLQPQSYHDFADQRALFGLPHAMDVLSNLPFLLLGLFGLARLPRVAEAWRGLVVVLCTGLLLTFAGSGLYHLAPGNTGLLLDRLGMLVLFAGILGLASADRLGLSVARGTLAWVGLGGAASLTVWWYGGNLLPWALLQAGGVLALLLLACTRPQADAPALRLGLCVAWYGLAKLCELTDDELFRLSNQMISGHSLKHLLSSLAVLPLLLPLSIQGRGRQSSASPA</sequence>
<dbReference type="PANTHER" id="PTHR34368:SF1">
    <property type="entry name" value="OS01G0962200 PROTEIN"/>
    <property type="match status" value="1"/>
</dbReference>
<feature type="transmembrane region" description="Helical" evidence="1">
    <location>
        <begin position="80"/>
        <end position="101"/>
    </location>
</feature>
<dbReference type="PANTHER" id="PTHR34368">
    <property type="entry name" value="OS01G0962200 PROTEIN"/>
    <property type="match status" value="1"/>
</dbReference>
<feature type="transmembrane region" description="Helical" evidence="1">
    <location>
        <begin position="50"/>
        <end position="68"/>
    </location>
</feature>
<evidence type="ECO:0000256" key="1">
    <source>
        <dbReference type="SAM" id="Phobius"/>
    </source>
</evidence>
<keyword evidence="1" id="KW-0812">Transmembrane</keyword>
<proteinExistence type="predicted"/>
<accession>A0A5C7W2N7</accession>
<dbReference type="AlphaFoldDB" id="A0A5C7W2N7"/>
<protein>
    <recommendedName>
        <fullName evidence="4">Alkaline phytoceramidase</fullName>
    </recommendedName>
</protein>
<organism evidence="2 3">
    <name type="scientific">Aquipseudomonas alcaligenes</name>
    <name type="common">Pseudomonas alcaligenes</name>
    <dbReference type="NCBI Taxonomy" id="43263"/>
    <lineage>
        <taxon>Bacteria</taxon>
        <taxon>Pseudomonadati</taxon>
        <taxon>Pseudomonadota</taxon>
        <taxon>Gammaproteobacteria</taxon>
        <taxon>Pseudomonadales</taxon>
        <taxon>Pseudomonadaceae</taxon>
        <taxon>Aquipseudomonas</taxon>
    </lineage>
</organism>
<feature type="transmembrane region" description="Helical" evidence="1">
    <location>
        <begin position="107"/>
        <end position="127"/>
    </location>
</feature>
<dbReference type="RefSeq" id="WP_377740674.1">
    <property type="nucleotide sequence ID" value="NZ_JBHGVO010000008.1"/>
</dbReference>
<feature type="transmembrane region" description="Helical" evidence="1">
    <location>
        <begin position="139"/>
        <end position="156"/>
    </location>
</feature>
<name>A0A5C7W2N7_AQUAC</name>
<reference evidence="2 3" key="1">
    <citation type="submission" date="2018-09" db="EMBL/GenBank/DDBJ databases">
        <title>Metagenome Assembled Genomes from an Advanced Water Purification Facility.</title>
        <authorList>
            <person name="Stamps B.W."/>
            <person name="Spear J.R."/>
        </authorList>
    </citation>
    <scope>NUCLEOTIDE SEQUENCE [LARGE SCALE GENOMIC DNA]</scope>
    <source>
        <strain evidence="2">Bin_52_1</strain>
    </source>
</reference>
<feature type="transmembrane region" description="Helical" evidence="1">
    <location>
        <begin position="162"/>
        <end position="179"/>
    </location>
</feature>
<keyword evidence="1" id="KW-0472">Membrane</keyword>
<evidence type="ECO:0008006" key="4">
    <source>
        <dbReference type="Google" id="ProtNLM"/>
    </source>
</evidence>
<comment type="caution">
    <text evidence="2">The sequence shown here is derived from an EMBL/GenBank/DDBJ whole genome shotgun (WGS) entry which is preliminary data.</text>
</comment>
<dbReference type="Proteomes" id="UP000321110">
    <property type="component" value="Unassembled WGS sequence"/>
</dbReference>
<gene>
    <name evidence="2" type="ORF">E6Q69_09950</name>
</gene>
<dbReference type="EMBL" id="SSFO01000165">
    <property type="protein sequence ID" value="TXI32036.1"/>
    <property type="molecule type" value="Genomic_DNA"/>
</dbReference>
<evidence type="ECO:0000313" key="2">
    <source>
        <dbReference type="EMBL" id="TXI32036.1"/>
    </source>
</evidence>
<keyword evidence="1" id="KW-1133">Transmembrane helix</keyword>
<evidence type="ECO:0000313" key="3">
    <source>
        <dbReference type="Proteomes" id="UP000321110"/>
    </source>
</evidence>